<dbReference type="Proteomes" id="UP001168990">
    <property type="component" value="Unassembled WGS sequence"/>
</dbReference>
<dbReference type="InterPro" id="IPR032675">
    <property type="entry name" value="LRR_dom_sf"/>
</dbReference>
<dbReference type="Gene3D" id="3.80.10.10">
    <property type="entry name" value="Ribonuclease Inhibitor"/>
    <property type="match status" value="1"/>
</dbReference>
<proteinExistence type="predicted"/>
<name>A0AA39FN21_9HYME</name>
<dbReference type="EMBL" id="JAQQBS010000002">
    <property type="protein sequence ID" value="KAK0172446.1"/>
    <property type="molecule type" value="Genomic_DNA"/>
</dbReference>
<dbReference type="AlphaFoldDB" id="A0AA39FN21"/>
<evidence type="ECO:0000313" key="1">
    <source>
        <dbReference type="EMBL" id="KAK0172446.1"/>
    </source>
</evidence>
<evidence type="ECO:0000313" key="2">
    <source>
        <dbReference type="Proteomes" id="UP001168990"/>
    </source>
</evidence>
<dbReference type="SUPFAM" id="SSF52058">
    <property type="entry name" value="L domain-like"/>
    <property type="match status" value="1"/>
</dbReference>
<organism evidence="1 2">
    <name type="scientific">Microctonus aethiopoides</name>
    <dbReference type="NCBI Taxonomy" id="144406"/>
    <lineage>
        <taxon>Eukaryota</taxon>
        <taxon>Metazoa</taxon>
        <taxon>Ecdysozoa</taxon>
        <taxon>Arthropoda</taxon>
        <taxon>Hexapoda</taxon>
        <taxon>Insecta</taxon>
        <taxon>Pterygota</taxon>
        <taxon>Neoptera</taxon>
        <taxon>Endopterygota</taxon>
        <taxon>Hymenoptera</taxon>
        <taxon>Apocrita</taxon>
        <taxon>Ichneumonoidea</taxon>
        <taxon>Braconidae</taxon>
        <taxon>Euphorinae</taxon>
        <taxon>Microctonus</taxon>
    </lineage>
</organism>
<accession>A0AA39FN21</accession>
<reference evidence="1" key="2">
    <citation type="submission" date="2023-03" db="EMBL/GenBank/DDBJ databases">
        <authorList>
            <person name="Inwood S.N."/>
            <person name="Skelly J.G."/>
            <person name="Guhlin J."/>
            <person name="Harrop T.W.R."/>
            <person name="Goldson S.G."/>
            <person name="Dearden P.K."/>
        </authorList>
    </citation>
    <scope>NUCLEOTIDE SEQUENCE</scope>
    <source>
        <strain evidence="1">Irish</strain>
        <tissue evidence="1">Whole body</tissue>
    </source>
</reference>
<gene>
    <name evidence="1" type="ORF">PV328_005762</name>
</gene>
<protein>
    <submittedName>
        <fullName evidence="1">Uncharacterized protein</fullName>
    </submittedName>
</protein>
<keyword evidence="2" id="KW-1185">Reference proteome</keyword>
<reference evidence="1" key="1">
    <citation type="journal article" date="2023" name="bioRxiv">
        <title>Scaffold-level genome assemblies of two parasitoid biocontrol wasps reveal the parthenogenesis mechanism and an associated novel virus.</title>
        <authorList>
            <person name="Inwood S."/>
            <person name="Skelly J."/>
            <person name="Guhlin J."/>
            <person name="Harrop T."/>
            <person name="Goldson S."/>
            <person name="Dearden P."/>
        </authorList>
    </citation>
    <scope>NUCLEOTIDE SEQUENCE</scope>
    <source>
        <strain evidence="1">Irish</strain>
        <tissue evidence="1">Whole body</tissue>
    </source>
</reference>
<comment type="caution">
    <text evidence="1">The sequence shown here is derived from an EMBL/GenBank/DDBJ whole genome shotgun (WGS) entry which is preliminary data.</text>
</comment>
<sequence length="163" mass="18458">MLPKVYKLLAKCTQLKYARFECSKSRSLRLLLEALPTENLETLSMQLLGLKYRGVRPEWNHLMGNVLSKTPKLKALELNSVPVPELSSIGGMGTLETLFIATTDLPRLNFDMNELRNLKTLCLCCQRHSSSDITELMRKCRKLHSVEIIGMYGLSKAAMNVMI</sequence>